<dbReference type="EnsemblMetazoa" id="BGLB039187-RA">
    <property type="protein sequence ID" value="BGLB039187-PA"/>
    <property type="gene ID" value="BGLB039187"/>
</dbReference>
<dbReference type="Proteomes" id="UP000076420">
    <property type="component" value="Unassembled WGS sequence"/>
</dbReference>
<proteinExistence type="predicted"/>
<evidence type="ECO:0000256" key="2">
    <source>
        <dbReference type="ARBA" id="ARBA00023043"/>
    </source>
</evidence>
<dbReference type="EnsemblMetazoa" id="BGLB039187-RC">
    <property type="protein sequence ID" value="BGLB039187-PC"/>
    <property type="gene ID" value="BGLB039187"/>
</dbReference>
<sequence>MSSEMNRMDGNERFRQLVKSENVKILSKLLSELGLLESRKLIQECYRDEPEPAVIQYVKKAAGASLTKHEEILDCCKLLLKYGADVNEMSYSKKTAFHLACRLGDEKMVKLLLEHGADPSIMDGSGFNSLHLAVHSGAVECVRLILGRTKEVGGTKEVDRTKEVVRTKEVGGT</sequence>
<reference evidence="4" key="1">
    <citation type="submission" date="2020-05" db="UniProtKB">
        <authorList>
            <consortium name="EnsemblMetazoa"/>
        </authorList>
    </citation>
    <scope>IDENTIFICATION</scope>
    <source>
        <strain evidence="4">BB02</strain>
    </source>
</reference>
<evidence type="ECO:0000256" key="1">
    <source>
        <dbReference type="ARBA" id="ARBA00022737"/>
    </source>
</evidence>
<organism evidence="4 5">
    <name type="scientific">Biomphalaria glabrata</name>
    <name type="common">Bloodfluke planorb</name>
    <name type="synonym">Freshwater snail</name>
    <dbReference type="NCBI Taxonomy" id="6526"/>
    <lineage>
        <taxon>Eukaryota</taxon>
        <taxon>Metazoa</taxon>
        <taxon>Spiralia</taxon>
        <taxon>Lophotrochozoa</taxon>
        <taxon>Mollusca</taxon>
        <taxon>Gastropoda</taxon>
        <taxon>Heterobranchia</taxon>
        <taxon>Euthyneura</taxon>
        <taxon>Panpulmonata</taxon>
        <taxon>Hygrophila</taxon>
        <taxon>Lymnaeoidea</taxon>
        <taxon>Planorbidae</taxon>
        <taxon>Biomphalaria</taxon>
    </lineage>
</organism>
<evidence type="ECO:0000313" key="4">
    <source>
        <dbReference type="EnsemblMetazoa" id="BGLB039187-PA"/>
    </source>
</evidence>
<keyword evidence="1" id="KW-0677">Repeat</keyword>
<dbReference type="PROSITE" id="PS50088">
    <property type="entry name" value="ANK_REPEAT"/>
    <property type="match status" value="1"/>
</dbReference>
<dbReference type="OrthoDB" id="10258888at2759"/>
<dbReference type="PANTHER" id="PTHR24198">
    <property type="entry name" value="ANKYRIN REPEAT AND PROTEIN KINASE DOMAIN-CONTAINING PROTEIN"/>
    <property type="match status" value="1"/>
</dbReference>
<dbReference type="InterPro" id="IPR036770">
    <property type="entry name" value="Ankyrin_rpt-contain_sf"/>
</dbReference>
<dbReference type="PANTHER" id="PTHR24198:SF165">
    <property type="entry name" value="ANKYRIN REPEAT-CONTAINING PROTEIN-RELATED"/>
    <property type="match status" value="1"/>
</dbReference>
<protein>
    <submittedName>
        <fullName evidence="4">Uncharacterized protein</fullName>
    </submittedName>
</protein>
<dbReference type="SUPFAM" id="SSF48403">
    <property type="entry name" value="Ankyrin repeat"/>
    <property type="match status" value="1"/>
</dbReference>
<dbReference type="SMART" id="SM00248">
    <property type="entry name" value="ANK"/>
    <property type="match status" value="2"/>
</dbReference>
<gene>
    <name evidence="4" type="primary">106069585</name>
</gene>
<dbReference type="PROSITE" id="PS50297">
    <property type="entry name" value="ANK_REP_REGION"/>
    <property type="match status" value="1"/>
</dbReference>
<dbReference type="VEuPathDB" id="VectorBase:BGLAX_030073"/>
<dbReference type="InterPro" id="IPR002110">
    <property type="entry name" value="Ankyrin_rpt"/>
</dbReference>
<dbReference type="Gene3D" id="1.25.40.20">
    <property type="entry name" value="Ankyrin repeat-containing domain"/>
    <property type="match status" value="1"/>
</dbReference>
<dbReference type="Pfam" id="PF12796">
    <property type="entry name" value="Ank_2"/>
    <property type="match status" value="1"/>
</dbReference>
<evidence type="ECO:0000256" key="3">
    <source>
        <dbReference type="PROSITE-ProRule" id="PRU00023"/>
    </source>
</evidence>
<dbReference type="AlphaFoldDB" id="A0A2C9M6N1"/>
<dbReference type="VEuPathDB" id="VectorBase:BGLB039187"/>
<dbReference type="EnsemblMetazoa" id="BGLB039187-RD">
    <property type="protein sequence ID" value="BGLB039187-PD"/>
    <property type="gene ID" value="BGLB039187"/>
</dbReference>
<evidence type="ECO:0000313" key="5">
    <source>
        <dbReference type="Proteomes" id="UP000076420"/>
    </source>
</evidence>
<accession>A0A2C9M6N1</accession>
<name>A0A2C9M6N1_BIOGL</name>
<dbReference type="KEGG" id="bgt:106069585"/>
<feature type="repeat" description="ANK" evidence="3">
    <location>
        <begin position="92"/>
        <end position="124"/>
    </location>
</feature>
<dbReference type="EnsemblMetazoa" id="BGLB039187-RB">
    <property type="protein sequence ID" value="BGLB039187-PB"/>
    <property type="gene ID" value="BGLB039187"/>
</dbReference>
<keyword evidence="2 3" id="KW-0040">ANK repeat</keyword>